<organism evidence="2 3">
    <name type="scientific">Exidia glandulosa HHB12029</name>
    <dbReference type="NCBI Taxonomy" id="1314781"/>
    <lineage>
        <taxon>Eukaryota</taxon>
        <taxon>Fungi</taxon>
        <taxon>Dikarya</taxon>
        <taxon>Basidiomycota</taxon>
        <taxon>Agaricomycotina</taxon>
        <taxon>Agaricomycetes</taxon>
        <taxon>Auriculariales</taxon>
        <taxon>Exidiaceae</taxon>
        <taxon>Exidia</taxon>
    </lineage>
</organism>
<dbReference type="AlphaFoldDB" id="A0A165ZWX8"/>
<dbReference type="PANTHER" id="PTHR31758:SF2">
    <property type="entry name" value="BTB_POZ DOMAIN-CONTAINING PROTEIN YLR108C"/>
    <property type="match status" value="1"/>
</dbReference>
<dbReference type="PANTHER" id="PTHR31758">
    <property type="entry name" value="BTB/POZ DOMAIN-CONTAINING PROTEIN YLR108C"/>
    <property type="match status" value="1"/>
</dbReference>
<name>A0A165ZWX8_EXIGL</name>
<gene>
    <name evidence="2" type="ORF">EXIGLDRAFT_226377</name>
</gene>
<dbReference type="Gene3D" id="3.30.710.10">
    <property type="entry name" value="Potassium Channel Kv1.1, Chain A"/>
    <property type="match status" value="1"/>
</dbReference>
<dbReference type="SUPFAM" id="SSF54695">
    <property type="entry name" value="POZ domain"/>
    <property type="match status" value="1"/>
</dbReference>
<evidence type="ECO:0000313" key="3">
    <source>
        <dbReference type="Proteomes" id="UP000077266"/>
    </source>
</evidence>
<dbReference type="OrthoDB" id="2370221at2759"/>
<protein>
    <recommendedName>
        <fullName evidence="4">BTB domain-containing protein</fullName>
    </recommendedName>
</protein>
<evidence type="ECO:0008006" key="4">
    <source>
        <dbReference type="Google" id="ProtNLM"/>
    </source>
</evidence>
<dbReference type="Proteomes" id="UP000077266">
    <property type="component" value="Unassembled WGS sequence"/>
</dbReference>
<evidence type="ECO:0000313" key="2">
    <source>
        <dbReference type="EMBL" id="KZV86369.1"/>
    </source>
</evidence>
<dbReference type="InterPro" id="IPR011333">
    <property type="entry name" value="SKP1/BTB/POZ_sf"/>
</dbReference>
<proteinExistence type="predicted"/>
<dbReference type="InParanoid" id="A0A165ZWX8"/>
<feature type="region of interest" description="Disordered" evidence="1">
    <location>
        <begin position="1"/>
        <end position="31"/>
    </location>
</feature>
<sequence>MSVARSDRGSGIKRQQRTAAAGVNADSSSDEESAGCLYRTSARTCRGRVTVLRTLLCVSTFPSRCFSTLRPSPSRAMASVPGLRVMSVAGSYLRRTAALRLLFCSRPIPRASHPMQSPAPTYETEIGIVGHLPTYSGVTVVEDVRGQHVMRASSGTSLTRMPTREIDHCTVVLRGETFTLYRDQIEFDAPNYFTALFLDAPREPTVALSRSPELFRIIVDYLSGYNVLPLATEMVPPTMTRETALANLLNDAEYYQLGGLVRLLRPAPSSLIAPLETYRFRRLAPRAILRFEGPEQGEAGCHLR</sequence>
<accession>A0A165ZWX8</accession>
<dbReference type="STRING" id="1314781.A0A165ZWX8"/>
<reference evidence="2 3" key="1">
    <citation type="journal article" date="2016" name="Mol. Biol. Evol.">
        <title>Comparative Genomics of Early-Diverging Mushroom-Forming Fungi Provides Insights into the Origins of Lignocellulose Decay Capabilities.</title>
        <authorList>
            <person name="Nagy L.G."/>
            <person name="Riley R."/>
            <person name="Tritt A."/>
            <person name="Adam C."/>
            <person name="Daum C."/>
            <person name="Floudas D."/>
            <person name="Sun H."/>
            <person name="Yadav J.S."/>
            <person name="Pangilinan J."/>
            <person name="Larsson K.H."/>
            <person name="Matsuura K."/>
            <person name="Barry K."/>
            <person name="Labutti K."/>
            <person name="Kuo R."/>
            <person name="Ohm R.A."/>
            <person name="Bhattacharya S.S."/>
            <person name="Shirouzu T."/>
            <person name="Yoshinaga Y."/>
            <person name="Martin F.M."/>
            <person name="Grigoriev I.V."/>
            <person name="Hibbett D.S."/>
        </authorList>
    </citation>
    <scope>NUCLEOTIDE SEQUENCE [LARGE SCALE GENOMIC DNA]</scope>
    <source>
        <strain evidence="2 3">HHB12029</strain>
    </source>
</reference>
<evidence type="ECO:0000256" key="1">
    <source>
        <dbReference type="SAM" id="MobiDB-lite"/>
    </source>
</evidence>
<feature type="compositionally biased region" description="Basic and acidic residues" evidence="1">
    <location>
        <begin position="1"/>
        <end position="10"/>
    </location>
</feature>
<keyword evidence="3" id="KW-1185">Reference proteome</keyword>
<dbReference type="EMBL" id="KV426158">
    <property type="protein sequence ID" value="KZV86369.1"/>
    <property type="molecule type" value="Genomic_DNA"/>
</dbReference>